<sequence length="30" mass="3496">MYENWGYRHAGEELPFPGSPLYDVLAITLR</sequence>
<protein>
    <submittedName>
        <fullName evidence="1">Acetyltransferase</fullName>
    </submittedName>
</protein>
<comment type="caution">
    <text evidence="1">The sequence shown here is derived from an EMBL/GenBank/DDBJ whole genome shotgun (WGS) entry which is preliminary data.</text>
</comment>
<dbReference type="RefSeq" id="WP_164314067.1">
    <property type="nucleotide sequence ID" value="NZ_JAAGLU010000009.1"/>
</dbReference>
<organism evidence="1">
    <name type="scientific">Streptomyces sp. SID12501</name>
    <dbReference type="NCBI Taxonomy" id="2706042"/>
    <lineage>
        <taxon>Bacteria</taxon>
        <taxon>Bacillati</taxon>
        <taxon>Actinomycetota</taxon>
        <taxon>Actinomycetes</taxon>
        <taxon>Kitasatosporales</taxon>
        <taxon>Streptomycetaceae</taxon>
        <taxon>Streptomyces</taxon>
    </lineage>
</organism>
<keyword evidence="1" id="KW-0808">Transferase</keyword>
<name>A0A6B3BQM0_9ACTN</name>
<dbReference type="EMBL" id="JAAGLU010000009">
    <property type="protein sequence ID" value="NEC86602.1"/>
    <property type="molecule type" value="Genomic_DNA"/>
</dbReference>
<evidence type="ECO:0000313" key="1">
    <source>
        <dbReference type="EMBL" id="NEC86602.1"/>
    </source>
</evidence>
<reference evidence="1" key="1">
    <citation type="submission" date="2020-01" db="EMBL/GenBank/DDBJ databases">
        <title>Insect and environment-associated Actinomycetes.</title>
        <authorList>
            <person name="Currrie C."/>
            <person name="Chevrette M."/>
            <person name="Carlson C."/>
            <person name="Stubbendieck R."/>
            <person name="Wendt-Pienkowski E."/>
        </authorList>
    </citation>
    <scope>NUCLEOTIDE SEQUENCE</scope>
    <source>
        <strain evidence="1">SID12501</strain>
    </source>
</reference>
<proteinExistence type="predicted"/>
<accession>A0A6B3BQM0</accession>
<dbReference type="AlphaFoldDB" id="A0A6B3BQM0"/>
<dbReference type="GO" id="GO:0016740">
    <property type="term" value="F:transferase activity"/>
    <property type="evidence" value="ECO:0007669"/>
    <property type="project" value="UniProtKB-KW"/>
</dbReference>
<gene>
    <name evidence="1" type="ORF">G3I71_12420</name>
</gene>